<evidence type="ECO:0000313" key="2">
    <source>
        <dbReference type="EMBL" id="RAJ04446.1"/>
    </source>
</evidence>
<dbReference type="RefSeq" id="WP_111588836.1">
    <property type="nucleotide sequence ID" value="NZ_CAWNWF010000010.1"/>
</dbReference>
<evidence type="ECO:0000313" key="3">
    <source>
        <dbReference type="Proteomes" id="UP000249422"/>
    </source>
</evidence>
<evidence type="ECO:0000256" key="1">
    <source>
        <dbReference type="SAM" id="SignalP"/>
    </source>
</evidence>
<dbReference type="AlphaFoldDB" id="A0AAX1PHB9"/>
<dbReference type="Proteomes" id="UP000249422">
    <property type="component" value="Unassembled WGS sequence"/>
</dbReference>
<protein>
    <submittedName>
        <fullName evidence="2">Uncharacterized protein</fullName>
    </submittedName>
</protein>
<feature type="signal peptide" evidence="1">
    <location>
        <begin position="1"/>
        <end position="21"/>
    </location>
</feature>
<keyword evidence="1" id="KW-0732">Signal</keyword>
<sequence>MSQKGILVALLLGCCGSAAQADTQTRQLNLPAIASKDTRMEIALTHPGLQPVNSNQARHPTHTLAANISSPDFNTTYQLQARKLYGRLPQEAGTDIQLTINGQLLPANHPLILEQATHYYLGYKAASVRPNQIGEAAYELMVYWHG</sequence>
<dbReference type="EMBL" id="QLLM01000010">
    <property type="protein sequence ID" value="RAJ04446.1"/>
    <property type="molecule type" value="Genomic_DNA"/>
</dbReference>
<name>A0AAX1PHB9_AERSA</name>
<gene>
    <name evidence="2" type="ORF">DEU50_110129</name>
</gene>
<organism evidence="2 3">
    <name type="scientific">Aeromonas salmonicida</name>
    <dbReference type="NCBI Taxonomy" id="645"/>
    <lineage>
        <taxon>Bacteria</taxon>
        <taxon>Pseudomonadati</taxon>
        <taxon>Pseudomonadota</taxon>
        <taxon>Gammaproteobacteria</taxon>
        <taxon>Aeromonadales</taxon>
        <taxon>Aeromonadaceae</taxon>
        <taxon>Aeromonas</taxon>
    </lineage>
</organism>
<comment type="caution">
    <text evidence="2">The sequence shown here is derived from an EMBL/GenBank/DDBJ whole genome shotgun (WGS) entry which is preliminary data.</text>
</comment>
<accession>A0AAX1PHB9</accession>
<proteinExistence type="predicted"/>
<feature type="chain" id="PRO_5043376483" evidence="1">
    <location>
        <begin position="22"/>
        <end position="146"/>
    </location>
</feature>
<reference evidence="2 3" key="1">
    <citation type="submission" date="2018-06" db="EMBL/GenBank/DDBJ databases">
        <title>Freshwater and sediment microbial communities from various areas in North America, analyzing microbe dynamics in response to fracking.</title>
        <authorList>
            <person name="Lamendella R."/>
        </authorList>
    </citation>
    <scope>NUCLEOTIDE SEQUENCE [LARGE SCALE GENOMIC DNA]</scope>
    <source>
        <strain evidence="2 3">17</strain>
    </source>
</reference>